<dbReference type="AlphaFoldDB" id="A0A1J3JLI0"/>
<protein>
    <submittedName>
        <fullName evidence="1">Uncharacterized protein</fullName>
    </submittedName>
</protein>
<accession>A0A1J3JLI0</accession>
<evidence type="ECO:0000313" key="1">
    <source>
        <dbReference type="EMBL" id="JAU92792.1"/>
    </source>
</evidence>
<dbReference type="EMBL" id="GEVM01013146">
    <property type="protein sequence ID" value="JAU92792.1"/>
    <property type="molecule type" value="Transcribed_RNA"/>
</dbReference>
<sequence length="95" mass="10974">MFYQTLCQTFTQLVSLDFWEMERNELSASKSSMNRSLVKPYDNTPTQILKGGLYSGLPCRPKKLTLTLPIIPLSLQKQEKEKPVCFLLRFTNLKS</sequence>
<organism evidence="1">
    <name type="scientific">Noccaea caerulescens</name>
    <name type="common">Alpine penny-cress</name>
    <name type="synonym">Thlaspi caerulescens</name>
    <dbReference type="NCBI Taxonomy" id="107243"/>
    <lineage>
        <taxon>Eukaryota</taxon>
        <taxon>Viridiplantae</taxon>
        <taxon>Streptophyta</taxon>
        <taxon>Embryophyta</taxon>
        <taxon>Tracheophyta</taxon>
        <taxon>Spermatophyta</taxon>
        <taxon>Magnoliopsida</taxon>
        <taxon>eudicotyledons</taxon>
        <taxon>Gunneridae</taxon>
        <taxon>Pentapetalae</taxon>
        <taxon>rosids</taxon>
        <taxon>malvids</taxon>
        <taxon>Brassicales</taxon>
        <taxon>Brassicaceae</taxon>
        <taxon>Coluteocarpeae</taxon>
        <taxon>Noccaea</taxon>
    </lineage>
</organism>
<name>A0A1J3JLI0_NOCCA</name>
<reference evidence="1" key="1">
    <citation type="submission" date="2016-07" db="EMBL/GenBank/DDBJ databases">
        <title>De novo transcriptome assembly of four accessions of the metal hyperaccumulator plant Noccaea caerulescens.</title>
        <authorList>
            <person name="Blande D."/>
            <person name="Halimaa P."/>
            <person name="Tervahauta A.I."/>
            <person name="Aarts M.G."/>
            <person name="Karenlampi S.O."/>
        </authorList>
    </citation>
    <scope>NUCLEOTIDE SEQUENCE</scope>
</reference>
<gene>
    <name evidence="1" type="ORF">MP_TR25186_c1_g1_i1_g.72999</name>
</gene>
<proteinExistence type="predicted"/>